<accession>A0A409YGT6</accession>
<proteinExistence type="predicted"/>
<keyword evidence="4" id="KW-1185">Reference proteome</keyword>
<feature type="transmembrane region" description="Helical" evidence="2">
    <location>
        <begin position="305"/>
        <end position="331"/>
    </location>
</feature>
<dbReference type="OrthoDB" id="3029306at2759"/>
<evidence type="ECO:0000313" key="4">
    <source>
        <dbReference type="Proteomes" id="UP000284842"/>
    </source>
</evidence>
<reference evidence="3 4" key="1">
    <citation type="journal article" date="2018" name="Evol. Lett.">
        <title>Horizontal gene cluster transfer increased hallucinogenic mushroom diversity.</title>
        <authorList>
            <person name="Reynolds H.T."/>
            <person name="Vijayakumar V."/>
            <person name="Gluck-Thaler E."/>
            <person name="Korotkin H.B."/>
            <person name="Matheny P.B."/>
            <person name="Slot J.C."/>
        </authorList>
    </citation>
    <scope>NUCLEOTIDE SEQUENCE [LARGE SCALE GENOMIC DNA]</scope>
    <source>
        <strain evidence="3 4">2629</strain>
    </source>
</reference>
<feature type="region of interest" description="Disordered" evidence="1">
    <location>
        <begin position="338"/>
        <end position="405"/>
    </location>
</feature>
<sequence>MSKMVIVDDVDPRIQYDGVWNLDTTTDNDAKGNYGSVYQTTQHWTTGNNNFTFSFEGSFIAVLGSNNPDSAWECSIDGVKLESNTFEHWENNWWFCQSAYLEDGPHTITVRADAANNQRFWFDRILYAPSAHVSLTNEALYIDNLDPGLHYGTGWRINGLSANITNVDGAKFTYEFHGSSVRWYGYVSSGRPPANASYTIDGGPSTTFEVPIQPSGGISLFNYEYFRTPDVEVGRHTLLVEHHGEPDATELILDYLEVHNGVVSASTTPTSVTVIPAVTNRIDNTGPNPDNLNQSTVAEKRSTPAGAIVGGVLGGLALILFICLVIFYLVARRRKENQTSQSNAEKSLGADTPYTTTSELHHQTSPSPTSFNVTSAGTGSGAYFTSLETPGQIPPSKLSAVRSPR</sequence>
<gene>
    <name evidence="3" type="ORF">CVT24_011429</name>
</gene>
<keyword evidence="2" id="KW-1133">Transmembrane helix</keyword>
<dbReference type="Proteomes" id="UP000284842">
    <property type="component" value="Unassembled WGS sequence"/>
</dbReference>
<organism evidence="3 4">
    <name type="scientific">Panaeolus cyanescens</name>
    <dbReference type="NCBI Taxonomy" id="181874"/>
    <lineage>
        <taxon>Eukaryota</taxon>
        <taxon>Fungi</taxon>
        <taxon>Dikarya</taxon>
        <taxon>Basidiomycota</taxon>
        <taxon>Agaricomycotina</taxon>
        <taxon>Agaricomycetes</taxon>
        <taxon>Agaricomycetidae</taxon>
        <taxon>Agaricales</taxon>
        <taxon>Agaricineae</taxon>
        <taxon>Galeropsidaceae</taxon>
        <taxon>Panaeolus</taxon>
    </lineage>
</organism>
<dbReference type="STRING" id="181874.A0A409YGT6"/>
<feature type="compositionally biased region" description="Polar residues" evidence="1">
    <location>
        <begin position="353"/>
        <end position="377"/>
    </location>
</feature>
<evidence type="ECO:0000256" key="1">
    <source>
        <dbReference type="SAM" id="MobiDB-lite"/>
    </source>
</evidence>
<dbReference type="Gene3D" id="2.60.120.260">
    <property type="entry name" value="Galactose-binding domain-like"/>
    <property type="match status" value="2"/>
</dbReference>
<keyword evidence="2" id="KW-0812">Transmembrane</keyword>
<keyword evidence="2" id="KW-0472">Membrane</keyword>
<dbReference type="InParanoid" id="A0A409YGT6"/>
<comment type="caution">
    <text evidence="3">The sequence shown here is derived from an EMBL/GenBank/DDBJ whole genome shotgun (WGS) entry which is preliminary data.</text>
</comment>
<protein>
    <submittedName>
        <fullName evidence="3">Uncharacterized protein</fullName>
    </submittedName>
</protein>
<dbReference type="CDD" id="cd12087">
    <property type="entry name" value="TM_EGFR-like"/>
    <property type="match status" value="1"/>
</dbReference>
<evidence type="ECO:0000313" key="3">
    <source>
        <dbReference type="EMBL" id="PPR02202.1"/>
    </source>
</evidence>
<evidence type="ECO:0000256" key="2">
    <source>
        <dbReference type="SAM" id="Phobius"/>
    </source>
</evidence>
<name>A0A409YGT6_9AGAR</name>
<dbReference type="AlphaFoldDB" id="A0A409YGT6"/>
<dbReference type="EMBL" id="NHTK01001184">
    <property type="protein sequence ID" value="PPR02202.1"/>
    <property type="molecule type" value="Genomic_DNA"/>
</dbReference>